<protein>
    <submittedName>
        <fullName evidence="2">Uncharacterized protein</fullName>
    </submittedName>
</protein>
<organism evidence="2 3">
    <name type="scientific">Fusarium redolens</name>
    <dbReference type="NCBI Taxonomy" id="48865"/>
    <lineage>
        <taxon>Eukaryota</taxon>
        <taxon>Fungi</taxon>
        <taxon>Dikarya</taxon>
        <taxon>Ascomycota</taxon>
        <taxon>Pezizomycotina</taxon>
        <taxon>Sordariomycetes</taxon>
        <taxon>Hypocreomycetidae</taxon>
        <taxon>Hypocreales</taxon>
        <taxon>Nectriaceae</taxon>
        <taxon>Fusarium</taxon>
        <taxon>Fusarium redolens species complex</taxon>
    </lineage>
</organism>
<feature type="region of interest" description="Disordered" evidence="1">
    <location>
        <begin position="127"/>
        <end position="152"/>
    </location>
</feature>
<sequence>MAHEQLNTNKTKISISRCHRADIKHFNVSGRSVYILSVTHGQVTCCRSAIYTVMMRGLEIVVQRYHFDPAMVQHDVGQHHFIVRYGRDDDTRDESWSYMKLASRSIDTLPRFDQKHQETYTILHDTARQNIMSERRRSSGPKAPTGLNDETAEEVHDVIHQAELEELKMHGKDALCQDDVGPSEEGGQQQQKSAMGKVKDALNLGK</sequence>
<evidence type="ECO:0000313" key="2">
    <source>
        <dbReference type="EMBL" id="KAH7240820.1"/>
    </source>
</evidence>
<dbReference type="RefSeq" id="XP_046046334.1">
    <property type="nucleotide sequence ID" value="XM_046195913.1"/>
</dbReference>
<comment type="caution">
    <text evidence="2">The sequence shown here is derived from an EMBL/GenBank/DDBJ whole genome shotgun (WGS) entry which is preliminary data.</text>
</comment>
<reference evidence="2" key="1">
    <citation type="journal article" date="2021" name="Nat. Commun.">
        <title>Genetic determinants of endophytism in the Arabidopsis root mycobiome.</title>
        <authorList>
            <person name="Mesny F."/>
            <person name="Miyauchi S."/>
            <person name="Thiergart T."/>
            <person name="Pickel B."/>
            <person name="Atanasova L."/>
            <person name="Karlsson M."/>
            <person name="Huettel B."/>
            <person name="Barry K.W."/>
            <person name="Haridas S."/>
            <person name="Chen C."/>
            <person name="Bauer D."/>
            <person name="Andreopoulos W."/>
            <person name="Pangilinan J."/>
            <person name="LaButti K."/>
            <person name="Riley R."/>
            <person name="Lipzen A."/>
            <person name="Clum A."/>
            <person name="Drula E."/>
            <person name="Henrissat B."/>
            <person name="Kohler A."/>
            <person name="Grigoriev I.V."/>
            <person name="Martin F.M."/>
            <person name="Hacquard S."/>
        </authorList>
    </citation>
    <scope>NUCLEOTIDE SEQUENCE</scope>
    <source>
        <strain evidence="2">MPI-CAGE-AT-0023</strain>
    </source>
</reference>
<name>A0A9P9GJW6_FUSRE</name>
<dbReference type="AlphaFoldDB" id="A0A9P9GJW6"/>
<feature type="region of interest" description="Disordered" evidence="1">
    <location>
        <begin position="169"/>
        <end position="206"/>
    </location>
</feature>
<evidence type="ECO:0000313" key="3">
    <source>
        <dbReference type="Proteomes" id="UP000720189"/>
    </source>
</evidence>
<proteinExistence type="predicted"/>
<keyword evidence="3" id="KW-1185">Reference proteome</keyword>
<dbReference type="Proteomes" id="UP000720189">
    <property type="component" value="Unassembled WGS sequence"/>
</dbReference>
<accession>A0A9P9GJW6</accession>
<dbReference type="GeneID" id="70225867"/>
<dbReference type="OrthoDB" id="5211489at2759"/>
<dbReference type="EMBL" id="JAGMUX010000013">
    <property type="protein sequence ID" value="KAH7240820.1"/>
    <property type="molecule type" value="Genomic_DNA"/>
</dbReference>
<gene>
    <name evidence="2" type="ORF">BKA55DRAFT_596223</name>
</gene>
<evidence type="ECO:0000256" key="1">
    <source>
        <dbReference type="SAM" id="MobiDB-lite"/>
    </source>
</evidence>